<evidence type="ECO:0000256" key="7">
    <source>
        <dbReference type="ARBA" id="ARBA00048336"/>
    </source>
</evidence>
<dbReference type="InterPro" id="IPR050341">
    <property type="entry name" value="PP1_catalytic_subunit"/>
</dbReference>
<keyword evidence="2" id="KW-0479">Metal-binding</keyword>
<dbReference type="EMBL" id="JAKROA010000003">
    <property type="protein sequence ID" value="KAL5108860.1"/>
    <property type="molecule type" value="Genomic_DNA"/>
</dbReference>
<dbReference type="InterPro" id="IPR004843">
    <property type="entry name" value="Calcineurin-like_PHP"/>
</dbReference>
<name>A0ABR4QGW3_9CEST</name>
<keyword evidence="5" id="KW-0464">Manganese</keyword>
<accession>A0ABR4QGW3</accession>
<dbReference type="Pfam" id="PF00149">
    <property type="entry name" value="Metallophos"/>
    <property type="match status" value="1"/>
</dbReference>
<dbReference type="EC" id="3.1.3.16" evidence="8"/>
<dbReference type="SMART" id="SM00156">
    <property type="entry name" value="PP2Ac"/>
    <property type="match status" value="1"/>
</dbReference>
<comment type="caution">
    <text evidence="10">The sequence shown here is derived from an EMBL/GenBank/DDBJ whole genome shotgun (WGS) entry which is preliminary data.</text>
</comment>
<dbReference type="PROSITE" id="PS00125">
    <property type="entry name" value="SER_THR_PHOSPHATASE"/>
    <property type="match status" value="1"/>
</dbReference>
<feature type="domain" description="Serine/threonine specific protein phosphatases" evidence="9">
    <location>
        <begin position="71"/>
        <end position="76"/>
    </location>
</feature>
<comment type="cofactor">
    <cofactor evidence="1">
        <name>Mn(2+)</name>
        <dbReference type="ChEBI" id="CHEBI:29035"/>
    </cofactor>
</comment>
<comment type="catalytic activity">
    <reaction evidence="7 8">
        <text>O-phospho-L-threonyl-[protein] + H2O = L-threonyl-[protein] + phosphate</text>
        <dbReference type="Rhea" id="RHEA:47004"/>
        <dbReference type="Rhea" id="RHEA-COMP:11060"/>
        <dbReference type="Rhea" id="RHEA-COMP:11605"/>
        <dbReference type="ChEBI" id="CHEBI:15377"/>
        <dbReference type="ChEBI" id="CHEBI:30013"/>
        <dbReference type="ChEBI" id="CHEBI:43474"/>
        <dbReference type="ChEBI" id="CHEBI:61977"/>
        <dbReference type="EC" id="3.1.3.16"/>
    </reaction>
</comment>
<dbReference type="Gene3D" id="3.60.21.10">
    <property type="match status" value="1"/>
</dbReference>
<evidence type="ECO:0000256" key="6">
    <source>
        <dbReference type="ARBA" id="ARBA00047761"/>
    </source>
</evidence>
<dbReference type="PANTHER" id="PTHR11668">
    <property type="entry name" value="SERINE/THREONINE PROTEIN PHOSPHATASE"/>
    <property type="match status" value="1"/>
</dbReference>
<keyword evidence="4" id="KW-0904">Protein phosphatase</keyword>
<evidence type="ECO:0000256" key="3">
    <source>
        <dbReference type="ARBA" id="ARBA00022801"/>
    </source>
</evidence>
<dbReference type="InterPro" id="IPR006186">
    <property type="entry name" value="Ser/Thr-sp_prot-phosphatase"/>
</dbReference>
<dbReference type="PRINTS" id="PR00114">
    <property type="entry name" value="STPHPHTASE"/>
</dbReference>
<proteinExistence type="inferred from homology"/>
<dbReference type="SUPFAM" id="SSF56300">
    <property type="entry name" value="Metallo-dependent phosphatases"/>
    <property type="match status" value="1"/>
</dbReference>
<reference evidence="10 11" key="1">
    <citation type="journal article" date="2022" name="Front. Cell. Infect. Microbiol.">
        <title>The Genomes of Two Strains of Taenia crassiceps the Animal Model for the Study of Human Cysticercosis.</title>
        <authorList>
            <person name="Bobes R.J."/>
            <person name="Estrada K."/>
            <person name="Rios-Valencia D.G."/>
            <person name="Calderon-Gallegos A."/>
            <person name="de la Torre P."/>
            <person name="Carrero J.C."/>
            <person name="Sanchez-Flores A."/>
            <person name="Laclette J.P."/>
        </authorList>
    </citation>
    <scope>NUCLEOTIDE SEQUENCE [LARGE SCALE GENOMIC DNA]</scope>
    <source>
        <strain evidence="10">WFUcys</strain>
    </source>
</reference>
<evidence type="ECO:0000256" key="2">
    <source>
        <dbReference type="ARBA" id="ARBA00022723"/>
    </source>
</evidence>
<evidence type="ECO:0000256" key="5">
    <source>
        <dbReference type="ARBA" id="ARBA00023211"/>
    </source>
</evidence>
<evidence type="ECO:0000313" key="11">
    <source>
        <dbReference type="Proteomes" id="UP001651158"/>
    </source>
</evidence>
<keyword evidence="3 8" id="KW-0378">Hydrolase</keyword>
<evidence type="ECO:0000256" key="1">
    <source>
        <dbReference type="ARBA" id="ARBA00001936"/>
    </source>
</evidence>
<evidence type="ECO:0000256" key="8">
    <source>
        <dbReference type="RuleBase" id="RU004273"/>
    </source>
</evidence>
<evidence type="ECO:0000313" key="10">
    <source>
        <dbReference type="EMBL" id="KAL5108860.1"/>
    </source>
</evidence>
<organism evidence="10 11">
    <name type="scientific">Taenia crassiceps</name>
    <dbReference type="NCBI Taxonomy" id="6207"/>
    <lineage>
        <taxon>Eukaryota</taxon>
        <taxon>Metazoa</taxon>
        <taxon>Spiralia</taxon>
        <taxon>Lophotrochozoa</taxon>
        <taxon>Platyhelminthes</taxon>
        <taxon>Cestoda</taxon>
        <taxon>Eucestoda</taxon>
        <taxon>Cyclophyllidea</taxon>
        <taxon>Taeniidae</taxon>
        <taxon>Taenia</taxon>
    </lineage>
</organism>
<sequence length="272" mass="31253">MILDLQCPINVVGDVHGQFIDLLRIFHRTGFPSEERYLCLGDYVDRGPQSVETVTLLFAYKLKYPHNIYLLRGNHECERMCKWKGFESEIMLRYDERRILNNFVVAFNYMPIAAIIEQSIFCTHGGISRVLMEPDVTDLRAAINAITRPVDVPTCGLMCDLLWSDPIPRSDPEPLGWQRSPRGSTFRFGHDVMDAFLYKYGMENIIRGHQFFMEGYKVINDKLISIFSAPNYVNESGNKGAIAIVTKPDEKCDVDFVTFEPLNIEYSIPFMA</sequence>
<dbReference type="Proteomes" id="UP001651158">
    <property type="component" value="Unassembled WGS sequence"/>
</dbReference>
<evidence type="ECO:0000256" key="4">
    <source>
        <dbReference type="ARBA" id="ARBA00022912"/>
    </source>
</evidence>
<keyword evidence="11" id="KW-1185">Reference proteome</keyword>
<comment type="catalytic activity">
    <reaction evidence="6">
        <text>O-phospho-L-seryl-[protein] + H2O = L-seryl-[protein] + phosphate</text>
        <dbReference type="Rhea" id="RHEA:20629"/>
        <dbReference type="Rhea" id="RHEA-COMP:9863"/>
        <dbReference type="Rhea" id="RHEA-COMP:11604"/>
        <dbReference type="ChEBI" id="CHEBI:15377"/>
        <dbReference type="ChEBI" id="CHEBI:29999"/>
        <dbReference type="ChEBI" id="CHEBI:43474"/>
        <dbReference type="ChEBI" id="CHEBI:83421"/>
        <dbReference type="EC" id="3.1.3.16"/>
    </reaction>
</comment>
<gene>
    <name evidence="10" type="ORF">TcWFU_004570</name>
</gene>
<dbReference type="InterPro" id="IPR029052">
    <property type="entry name" value="Metallo-depent_PP-like"/>
</dbReference>
<dbReference type="PANTHER" id="PTHR11668:SF300">
    <property type="entry name" value="SERINE_THREONINE-PROTEIN PHOSPHATASE"/>
    <property type="match status" value="1"/>
</dbReference>
<comment type="similarity">
    <text evidence="8">Belongs to the PPP phosphatase family.</text>
</comment>
<evidence type="ECO:0000259" key="9">
    <source>
        <dbReference type="PROSITE" id="PS00125"/>
    </source>
</evidence>
<protein>
    <recommendedName>
        <fullName evidence="8">Serine/threonine-protein phosphatase</fullName>
        <ecNumber evidence="8">3.1.3.16</ecNumber>
    </recommendedName>
</protein>